<keyword evidence="2" id="KW-0479">Metal-binding</keyword>
<dbReference type="EC" id="3.4.24.-" evidence="6"/>
<keyword evidence="6" id="KW-0482">Metalloprotease</keyword>
<keyword evidence="1" id="KW-0645">Protease</keyword>
<dbReference type="InterPro" id="IPR001818">
    <property type="entry name" value="Pept_M10_metallopeptidase"/>
</dbReference>
<reference evidence="6 7" key="1">
    <citation type="submission" date="2024-11" db="EMBL/GenBank/DDBJ databases">
        <authorList>
            <person name="Heng Y.C."/>
            <person name="Lim A.C.H."/>
            <person name="Lee J.K.Y."/>
            <person name="Kittelmann S."/>
        </authorList>
    </citation>
    <scope>NUCLEOTIDE SEQUENCE [LARGE SCALE GENOMIC DNA]</scope>
    <source>
        <strain evidence="6 7">WILCCON 0269</strain>
    </source>
</reference>
<evidence type="ECO:0000259" key="5">
    <source>
        <dbReference type="Pfam" id="PF00413"/>
    </source>
</evidence>
<accession>A0ABW8SKW4</accession>
<gene>
    <name evidence="6" type="ORF">ACJDU8_09840</name>
</gene>
<dbReference type="Gene3D" id="3.40.390.10">
    <property type="entry name" value="Collagenase (Catalytic Domain)"/>
    <property type="match status" value="1"/>
</dbReference>
<dbReference type="Pfam" id="PF00413">
    <property type="entry name" value="Peptidase_M10"/>
    <property type="match status" value="1"/>
</dbReference>
<evidence type="ECO:0000256" key="3">
    <source>
        <dbReference type="ARBA" id="ARBA00022801"/>
    </source>
</evidence>
<keyword evidence="3 6" id="KW-0378">Hydrolase</keyword>
<evidence type="ECO:0000256" key="1">
    <source>
        <dbReference type="ARBA" id="ARBA00022670"/>
    </source>
</evidence>
<evidence type="ECO:0000256" key="2">
    <source>
        <dbReference type="ARBA" id="ARBA00022723"/>
    </source>
</evidence>
<dbReference type="InterPro" id="IPR024079">
    <property type="entry name" value="MetalloPept_cat_dom_sf"/>
</dbReference>
<organism evidence="6 7">
    <name type="scientific">Candidatus Clostridium eludens</name>
    <dbReference type="NCBI Taxonomy" id="3381663"/>
    <lineage>
        <taxon>Bacteria</taxon>
        <taxon>Bacillati</taxon>
        <taxon>Bacillota</taxon>
        <taxon>Clostridia</taxon>
        <taxon>Eubacteriales</taxon>
        <taxon>Clostridiaceae</taxon>
        <taxon>Clostridium</taxon>
    </lineage>
</organism>
<dbReference type="EMBL" id="JBJHZX010000012">
    <property type="protein sequence ID" value="MFL0195861.1"/>
    <property type="molecule type" value="Genomic_DNA"/>
</dbReference>
<evidence type="ECO:0000313" key="7">
    <source>
        <dbReference type="Proteomes" id="UP001623660"/>
    </source>
</evidence>
<comment type="caution">
    <text evidence="6">The sequence shown here is derived from an EMBL/GenBank/DDBJ whole genome shotgun (WGS) entry which is preliminary data.</text>
</comment>
<evidence type="ECO:0000313" key="6">
    <source>
        <dbReference type="EMBL" id="MFL0195861.1"/>
    </source>
</evidence>
<name>A0ABW8SKW4_9CLOT</name>
<dbReference type="SUPFAM" id="SSF55486">
    <property type="entry name" value="Metalloproteases ('zincins'), catalytic domain"/>
    <property type="match status" value="1"/>
</dbReference>
<dbReference type="GO" id="GO:0008237">
    <property type="term" value="F:metallopeptidase activity"/>
    <property type="evidence" value="ECO:0007669"/>
    <property type="project" value="UniProtKB-KW"/>
</dbReference>
<keyword evidence="4" id="KW-0862">Zinc</keyword>
<proteinExistence type="predicted"/>
<feature type="domain" description="Peptidase M10 metallopeptidase" evidence="5">
    <location>
        <begin position="36"/>
        <end position="67"/>
    </location>
</feature>
<protein>
    <submittedName>
        <fullName evidence="6">Matrixin family metalloprotease</fullName>
        <ecNumber evidence="6">3.4.24.-</ecNumber>
    </submittedName>
</protein>
<sequence>MPSVSWDGLISATASGGYYTSVIISLNMSATNTWNSDGALKSVAVHEFGHGLGLNENGTTKTIMNAYT</sequence>
<keyword evidence="7" id="KW-1185">Reference proteome</keyword>
<dbReference type="Proteomes" id="UP001623660">
    <property type="component" value="Unassembled WGS sequence"/>
</dbReference>
<evidence type="ECO:0000256" key="4">
    <source>
        <dbReference type="ARBA" id="ARBA00022833"/>
    </source>
</evidence>
<dbReference type="RefSeq" id="WP_406791978.1">
    <property type="nucleotide sequence ID" value="NZ_JBJHZX010000012.1"/>
</dbReference>